<reference evidence="1 2" key="1">
    <citation type="submission" date="2014-12" db="EMBL/GenBank/DDBJ databases">
        <title>16Stimator: statistical estimation of ribosomal gene copy numbers from draft genome assemblies.</title>
        <authorList>
            <person name="Perisin M.A."/>
            <person name="Vetter M."/>
            <person name="Gilbert J.A."/>
            <person name="Bergelson J."/>
        </authorList>
    </citation>
    <scope>NUCLEOTIDE SEQUENCE [LARGE SCALE GENOMIC DNA]</scope>
    <source>
        <strain evidence="1 2">MEJ076</strain>
    </source>
</reference>
<accession>A0A0D0KK97</accession>
<dbReference type="AlphaFoldDB" id="A0A0D0KK97"/>
<sequence length="75" mass="7184">MDGAVSGVAGAGVAGAGAGVLGCDVVAAGGVAGAVAGVFDPIIKKASAKTTTIPAMTIVKVRLFMNFSSKSPMCR</sequence>
<protein>
    <submittedName>
        <fullName evidence="1">Uncharacterized protein</fullName>
    </submittedName>
</protein>
<proteinExistence type="predicted"/>
<gene>
    <name evidence="1" type="ORF">RU07_17940</name>
</gene>
<comment type="caution">
    <text evidence="1">The sequence shown here is derived from an EMBL/GenBank/DDBJ whole genome shotgun (WGS) entry which is preliminary data.</text>
</comment>
<evidence type="ECO:0000313" key="1">
    <source>
        <dbReference type="EMBL" id="KIP99868.1"/>
    </source>
</evidence>
<organism evidence="1 2">
    <name type="scientific">Agrobacterium tumefaciens</name>
    <dbReference type="NCBI Taxonomy" id="358"/>
    <lineage>
        <taxon>Bacteria</taxon>
        <taxon>Pseudomonadati</taxon>
        <taxon>Pseudomonadota</taxon>
        <taxon>Alphaproteobacteria</taxon>
        <taxon>Hyphomicrobiales</taxon>
        <taxon>Rhizobiaceae</taxon>
        <taxon>Rhizobium/Agrobacterium group</taxon>
        <taxon>Agrobacterium</taxon>
        <taxon>Agrobacterium tumefaciens complex</taxon>
    </lineage>
</organism>
<name>A0A0D0KK97_AGRTU</name>
<dbReference type="Proteomes" id="UP000035017">
    <property type="component" value="Unassembled WGS sequence"/>
</dbReference>
<dbReference type="EMBL" id="JXQV01000024">
    <property type="protein sequence ID" value="KIP99868.1"/>
    <property type="molecule type" value="Genomic_DNA"/>
</dbReference>
<evidence type="ECO:0000313" key="2">
    <source>
        <dbReference type="Proteomes" id="UP000035017"/>
    </source>
</evidence>